<gene>
    <name evidence="3" type="ORF">ACFQRF_20535</name>
</gene>
<dbReference type="EMBL" id="JBHTBH010000010">
    <property type="protein sequence ID" value="MFC7330122.1"/>
    <property type="molecule type" value="Genomic_DNA"/>
</dbReference>
<dbReference type="Proteomes" id="UP001596540">
    <property type="component" value="Unassembled WGS sequence"/>
</dbReference>
<feature type="compositionally biased region" description="Basic and acidic residues" evidence="1">
    <location>
        <begin position="65"/>
        <end position="83"/>
    </location>
</feature>
<comment type="caution">
    <text evidence="3">The sequence shown here is derived from an EMBL/GenBank/DDBJ whole genome shotgun (WGS) entry which is preliminary data.</text>
</comment>
<feature type="compositionally biased region" description="Basic and acidic residues" evidence="1">
    <location>
        <begin position="117"/>
        <end position="128"/>
    </location>
</feature>
<protein>
    <submittedName>
        <fullName evidence="3">DUF5709 domain-containing protein</fullName>
    </submittedName>
</protein>
<evidence type="ECO:0000259" key="2">
    <source>
        <dbReference type="Pfam" id="PF18970"/>
    </source>
</evidence>
<name>A0ABW2KLT0_9ACTN</name>
<dbReference type="InterPro" id="IPR043763">
    <property type="entry name" value="DUF5709"/>
</dbReference>
<dbReference type="Pfam" id="PF18970">
    <property type="entry name" value="DUF5709"/>
    <property type="match status" value="1"/>
</dbReference>
<organism evidence="3 4">
    <name type="scientific">Marinactinospora rubrisoli</name>
    <dbReference type="NCBI Taxonomy" id="2715399"/>
    <lineage>
        <taxon>Bacteria</taxon>
        <taxon>Bacillati</taxon>
        <taxon>Actinomycetota</taxon>
        <taxon>Actinomycetes</taxon>
        <taxon>Streptosporangiales</taxon>
        <taxon>Nocardiopsidaceae</taxon>
        <taxon>Marinactinospora</taxon>
    </lineage>
</organism>
<evidence type="ECO:0000256" key="1">
    <source>
        <dbReference type="SAM" id="MobiDB-lite"/>
    </source>
</evidence>
<sequence>MSENTPEHHADPVNPDAADWEDAGLPAQEDSTEDTALPGDGPVAMDEFGTTGTERESGEPLDVALSREEPEEEPYRAEEDHTGRLVAPDEGAAPDEEPESVAEDTGYDRGGYSAEEQAVHERDESESL</sequence>
<feature type="region of interest" description="Disordered" evidence="1">
    <location>
        <begin position="1"/>
        <end position="128"/>
    </location>
</feature>
<keyword evidence="4" id="KW-1185">Reference proteome</keyword>
<feature type="compositionally biased region" description="Basic and acidic residues" evidence="1">
    <location>
        <begin position="1"/>
        <end position="11"/>
    </location>
</feature>
<evidence type="ECO:0000313" key="4">
    <source>
        <dbReference type="Proteomes" id="UP001596540"/>
    </source>
</evidence>
<evidence type="ECO:0000313" key="3">
    <source>
        <dbReference type="EMBL" id="MFC7330122.1"/>
    </source>
</evidence>
<proteinExistence type="predicted"/>
<accession>A0ABW2KLT0</accession>
<dbReference type="RefSeq" id="WP_379872763.1">
    <property type="nucleotide sequence ID" value="NZ_JBHTBH010000010.1"/>
</dbReference>
<feature type="compositionally biased region" description="Acidic residues" evidence="1">
    <location>
        <begin position="92"/>
        <end position="102"/>
    </location>
</feature>
<feature type="domain" description="DUF5709" evidence="2">
    <location>
        <begin position="77"/>
        <end position="124"/>
    </location>
</feature>
<reference evidence="4" key="1">
    <citation type="journal article" date="2019" name="Int. J. Syst. Evol. Microbiol.">
        <title>The Global Catalogue of Microorganisms (GCM) 10K type strain sequencing project: providing services to taxonomists for standard genome sequencing and annotation.</title>
        <authorList>
            <consortium name="The Broad Institute Genomics Platform"/>
            <consortium name="The Broad Institute Genome Sequencing Center for Infectious Disease"/>
            <person name="Wu L."/>
            <person name="Ma J."/>
        </authorList>
    </citation>
    <scope>NUCLEOTIDE SEQUENCE [LARGE SCALE GENOMIC DNA]</scope>
    <source>
        <strain evidence="4">CGMCC 4.7382</strain>
    </source>
</reference>